<feature type="domain" description="Arb2" evidence="1">
    <location>
        <begin position="6"/>
        <end position="51"/>
    </location>
</feature>
<proteinExistence type="predicted"/>
<dbReference type="AlphaFoldDB" id="A0A3P8VX56"/>
<dbReference type="Ensembl" id="ENSCSET00000020064.1">
    <property type="protein sequence ID" value="ENSCSEP00000019823.1"/>
    <property type="gene ID" value="ENSCSEG00000012652.1"/>
</dbReference>
<dbReference type="InParanoid" id="A0A3P8VX56"/>
<dbReference type="PANTHER" id="PTHR21357">
    <property type="entry name" value="FAM172 FAMILY PROTEIN HOMOLOG CG10038"/>
    <property type="match status" value="1"/>
</dbReference>
<reference evidence="2" key="1">
    <citation type="submission" date="2025-08" db="UniProtKB">
        <authorList>
            <consortium name="Ensembl"/>
        </authorList>
    </citation>
    <scope>IDENTIFICATION</scope>
</reference>
<dbReference type="GO" id="GO:0031048">
    <property type="term" value="P:regulatory ncRNA-mediated heterochromatin formation"/>
    <property type="evidence" value="ECO:0007669"/>
    <property type="project" value="TreeGrafter"/>
</dbReference>
<accession>A0A3P8VX56</accession>
<evidence type="ECO:0000259" key="1">
    <source>
        <dbReference type="Pfam" id="PF22749"/>
    </source>
</evidence>
<name>A0A3P8VX56_CYNSE</name>
<keyword evidence="3" id="KW-1185">Reference proteome</keyword>
<dbReference type="InterPro" id="IPR053858">
    <property type="entry name" value="Arb2_dom"/>
</dbReference>
<evidence type="ECO:0000313" key="3">
    <source>
        <dbReference type="Proteomes" id="UP000265120"/>
    </source>
</evidence>
<evidence type="ECO:0000313" key="2">
    <source>
        <dbReference type="Ensembl" id="ENSCSEP00000019823.1"/>
    </source>
</evidence>
<sequence>MNQRDMQVKNKVCAVALTDSAHNIWLQETSKGTQDWMQQHCCNWISSAEPLDTPLEAMLPDCANCCFFSLAKWKSTPSIELSVCFHIICYLSATATRLSYCCRK</sequence>
<dbReference type="InterPro" id="IPR048263">
    <property type="entry name" value="Arb2"/>
</dbReference>
<dbReference type="STRING" id="244447.ENSCSEP00000019823"/>
<dbReference type="GO" id="GO:0005634">
    <property type="term" value="C:nucleus"/>
    <property type="evidence" value="ECO:0007669"/>
    <property type="project" value="TreeGrafter"/>
</dbReference>
<dbReference type="GO" id="GO:0035197">
    <property type="term" value="F:siRNA binding"/>
    <property type="evidence" value="ECO:0007669"/>
    <property type="project" value="TreeGrafter"/>
</dbReference>
<protein>
    <recommendedName>
        <fullName evidence="1">Arb2 domain-containing protein</fullName>
    </recommendedName>
</protein>
<dbReference type="Proteomes" id="UP000265120">
    <property type="component" value="Unassembled WGS sequence"/>
</dbReference>
<organism evidence="2 3">
    <name type="scientific">Cynoglossus semilaevis</name>
    <name type="common">Tongue sole</name>
    <dbReference type="NCBI Taxonomy" id="244447"/>
    <lineage>
        <taxon>Eukaryota</taxon>
        <taxon>Metazoa</taxon>
        <taxon>Chordata</taxon>
        <taxon>Craniata</taxon>
        <taxon>Vertebrata</taxon>
        <taxon>Euteleostomi</taxon>
        <taxon>Actinopterygii</taxon>
        <taxon>Neopterygii</taxon>
        <taxon>Teleostei</taxon>
        <taxon>Neoteleostei</taxon>
        <taxon>Acanthomorphata</taxon>
        <taxon>Carangaria</taxon>
        <taxon>Pleuronectiformes</taxon>
        <taxon>Pleuronectoidei</taxon>
        <taxon>Cynoglossidae</taxon>
        <taxon>Cynoglossinae</taxon>
        <taxon>Cynoglossus</taxon>
    </lineage>
</organism>
<dbReference type="PANTHER" id="PTHR21357:SF6">
    <property type="entry name" value="COTRANSCRIPTIONAL REGULATOR FAM172A HOMOLOG"/>
    <property type="match status" value="1"/>
</dbReference>
<dbReference type="Pfam" id="PF22749">
    <property type="entry name" value="Arb2"/>
    <property type="match status" value="1"/>
</dbReference>
<reference evidence="2" key="2">
    <citation type="submission" date="2025-09" db="UniProtKB">
        <authorList>
            <consortium name="Ensembl"/>
        </authorList>
    </citation>
    <scope>IDENTIFICATION</scope>
</reference>